<reference evidence="1 2" key="1">
    <citation type="journal article" date="2018" name="Nat. Ecol. Evol.">
        <title>Pezizomycetes genomes reveal the molecular basis of ectomycorrhizal truffle lifestyle.</title>
        <authorList>
            <person name="Murat C."/>
            <person name="Payen T."/>
            <person name="Noel B."/>
            <person name="Kuo A."/>
            <person name="Morin E."/>
            <person name="Chen J."/>
            <person name="Kohler A."/>
            <person name="Krizsan K."/>
            <person name="Balestrini R."/>
            <person name="Da Silva C."/>
            <person name="Montanini B."/>
            <person name="Hainaut M."/>
            <person name="Levati E."/>
            <person name="Barry K.W."/>
            <person name="Belfiori B."/>
            <person name="Cichocki N."/>
            <person name="Clum A."/>
            <person name="Dockter R.B."/>
            <person name="Fauchery L."/>
            <person name="Guy J."/>
            <person name="Iotti M."/>
            <person name="Le Tacon F."/>
            <person name="Lindquist E.A."/>
            <person name="Lipzen A."/>
            <person name="Malagnac F."/>
            <person name="Mello A."/>
            <person name="Molinier V."/>
            <person name="Miyauchi S."/>
            <person name="Poulain J."/>
            <person name="Riccioni C."/>
            <person name="Rubini A."/>
            <person name="Sitrit Y."/>
            <person name="Splivallo R."/>
            <person name="Traeger S."/>
            <person name="Wang M."/>
            <person name="Zifcakova L."/>
            <person name="Wipf D."/>
            <person name="Zambonelli A."/>
            <person name="Paolocci F."/>
            <person name="Nowrousian M."/>
            <person name="Ottonello S."/>
            <person name="Baldrian P."/>
            <person name="Spatafora J.W."/>
            <person name="Henrissat B."/>
            <person name="Nagy L.G."/>
            <person name="Aury J.M."/>
            <person name="Wincker P."/>
            <person name="Grigoriev I.V."/>
            <person name="Bonfante P."/>
            <person name="Martin F.M."/>
        </authorList>
    </citation>
    <scope>NUCLEOTIDE SEQUENCE [LARGE SCALE GENOMIC DNA]</scope>
    <source>
        <strain evidence="1 2">RN42</strain>
    </source>
</reference>
<dbReference type="AlphaFoldDB" id="A0A3N4HPG4"/>
<dbReference type="EMBL" id="ML119792">
    <property type="protein sequence ID" value="RPA74378.1"/>
    <property type="molecule type" value="Genomic_DNA"/>
</dbReference>
<gene>
    <name evidence="1" type="ORF">BJ508DRAFT_333151</name>
</gene>
<evidence type="ECO:0000313" key="1">
    <source>
        <dbReference type="EMBL" id="RPA74378.1"/>
    </source>
</evidence>
<sequence>MSVAPDEPVRPSNSFARKSYGSEEVLDQFITSEQWKFENKLDYFSFKQDLIERKMNDAELETEWASYSVDLQNTILNKVKNGWWVQSDPKRASIRYKLLIAMDLEAERVRAIGVHRLGRL</sequence>
<organism evidence="1 2">
    <name type="scientific">Ascobolus immersus RN42</name>
    <dbReference type="NCBI Taxonomy" id="1160509"/>
    <lineage>
        <taxon>Eukaryota</taxon>
        <taxon>Fungi</taxon>
        <taxon>Dikarya</taxon>
        <taxon>Ascomycota</taxon>
        <taxon>Pezizomycotina</taxon>
        <taxon>Pezizomycetes</taxon>
        <taxon>Pezizales</taxon>
        <taxon>Ascobolaceae</taxon>
        <taxon>Ascobolus</taxon>
    </lineage>
</organism>
<dbReference type="Proteomes" id="UP000275078">
    <property type="component" value="Unassembled WGS sequence"/>
</dbReference>
<evidence type="ECO:0000313" key="2">
    <source>
        <dbReference type="Proteomes" id="UP000275078"/>
    </source>
</evidence>
<name>A0A3N4HPG4_ASCIM</name>
<proteinExistence type="predicted"/>
<protein>
    <submittedName>
        <fullName evidence="1">Uncharacterized protein</fullName>
    </submittedName>
</protein>
<keyword evidence="2" id="KW-1185">Reference proteome</keyword>
<accession>A0A3N4HPG4</accession>